<keyword evidence="2" id="KW-0067">ATP-binding</keyword>
<organism evidence="5 6">
    <name type="scientific">Tagetes erecta</name>
    <name type="common">African marigold</name>
    <dbReference type="NCBI Taxonomy" id="13708"/>
    <lineage>
        <taxon>Eukaryota</taxon>
        <taxon>Viridiplantae</taxon>
        <taxon>Streptophyta</taxon>
        <taxon>Embryophyta</taxon>
        <taxon>Tracheophyta</taxon>
        <taxon>Spermatophyta</taxon>
        <taxon>Magnoliopsida</taxon>
        <taxon>eudicotyledons</taxon>
        <taxon>Gunneridae</taxon>
        <taxon>Pentapetalae</taxon>
        <taxon>asterids</taxon>
        <taxon>campanulids</taxon>
        <taxon>Asterales</taxon>
        <taxon>Asteraceae</taxon>
        <taxon>Asteroideae</taxon>
        <taxon>Heliantheae alliance</taxon>
        <taxon>Tageteae</taxon>
        <taxon>Tagetes</taxon>
    </lineage>
</organism>
<dbReference type="GO" id="GO:0006427">
    <property type="term" value="P:histidyl-tRNA aminoacylation"/>
    <property type="evidence" value="ECO:0007669"/>
    <property type="project" value="TreeGrafter"/>
</dbReference>
<dbReference type="FunFam" id="3.40.50.800:FF:000012">
    <property type="entry name" value="Histidine--tRNA ligase, cytoplasmic"/>
    <property type="match status" value="1"/>
</dbReference>
<dbReference type="InterPro" id="IPR004154">
    <property type="entry name" value="Anticodon-bd"/>
</dbReference>
<comment type="caution">
    <text evidence="5">The sequence shown here is derived from an EMBL/GenBank/DDBJ whole genome shotgun (WGS) entry which is preliminary data.</text>
</comment>
<keyword evidence="1" id="KW-0547">Nucleotide-binding</keyword>
<dbReference type="PANTHER" id="PTHR11476:SF10">
    <property type="entry name" value="NON-SPECIFIC SERINE_THREONINE PROTEIN KINASE"/>
    <property type="match status" value="1"/>
</dbReference>
<dbReference type="Pfam" id="PF03129">
    <property type="entry name" value="HGTP_anticodon"/>
    <property type="match status" value="1"/>
</dbReference>
<protein>
    <recommendedName>
        <fullName evidence="4">Anticodon-binding domain-containing protein</fullName>
    </recommendedName>
</protein>
<sequence>MWQSEYKSNPPGAVGTSLALETIIQHSSVDICRPFRNDSSKSVLVCSRGGGGLLEKRMELVAELREEDIKAEFVPSLDPSLTEQYEYANEHDIKCLIIISDTGVSQTGSVKIRHLELKREKEVSRESLVKFLLEAMASQFRNPSIWN</sequence>
<dbReference type="AlphaFoldDB" id="A0AAD8KXJ3"/>
<dbReference type="InterPro" id="IPR036621">
    <property type="entry name" value="Anticodon-bd_dom_sf"/>
</dbReference>
<dbReference type="GO" id="GO:0005524">
    <property type="term" value="F:ATP binding"/>
    <property type="evidence" value="ECO:0007669"/>
    <property type="project" value="UniProtKB-KW"/>
</dbReference>
<feature type="domain" description="Anticodon-binding" evidence="4">
    <location>
        <begin position="45"/>
        <end position="134"/>
    </location>
</feature>
<reference evidence="5" key="1">
    <citation type="journal article" date="2023" name="bioRxiv">
        <title>Improved chromosome-level genome assembly for marigold (Tagetes erecta).</title>
        <authorList>
            <person name="Jiang F."/>
            <person name="Yuan L."/>
            <person name="Wang S."/>
            <person name="Wang H."/>
            <person name="Xu D."/>
            <person name="Wang A."/>
            <person name="Fan W."/>
        </authorList>
    </citation>
    <scope>NUCLEOTIDE SEQUENCE</scope>
    <source>
        <strain evidence="5">WSJ</strain>
        <tissue evidence="5">Leaf</tissue>
    </source>
</reference>
<accession>A0AAD8KXJ3</accession>
<keyword evidence="6" id="KW-1185">Reference proteome</keyword>
<dbReference type="GO" id="GO:0032543">
    <property type="term" value="P:mitochondrial translation"/>
    <property type="evidence" value="ECO:0007669"/>
    <property type="project" value="TreeGrafter"/>
</dbReference>
<dbReference type="SUPFAM" id="SSF52954">
    <property type="entry name" value="Class II aaRS ABD-related"/>
    <property type="match status" value="1"/>
</dbReference>
<dbReference type="GO" id="GO:0003723">
    <property type="term" value="F:RNA binding"/>
    <property type="evidence" value="ECO:0007669"/>
    <property type="project" value="TreeGrafter"/>
</dbReference>
<evidence type="ECO:0000313" key="5">
    <source>
        <dbReference type="EMBL" id="KAK1430464.1"/>
    </source>
</evidence>
<dbReference type="GO" id="GO:0005739">
    <property type="term" value="C:mitochondrion"/>
    <property type="evidence" value="ECO:0007669"/>
    <property type="project" value="TreeGrafter"/>
</dbReference>
<gene>
    <name evidence="5" type="ORF">QVD17_13207</name>
</gene>
<keyword evidence="3" id="KW-0648">Protein biosynthesis</keyword>
<dbReference type="EMBL" id="JAUHHV010000003">
    <property type="protein sequence ID" value="KAK1430464.1"/>
    <property type="molecule type" value="Genomic_DNA"/>
</dbReference>
<name>A0AAD8KXJ3_TARER</name>
<evidence type="ECO:0000256" key="3">
    <source>
        <dbReference type="ARBA" id="ARBA00022917"/>
    </source>
</evidence>
<evidence type="ECO:0000256" key="2">
    <source>
        <dbReference type="ARBA" id="ARBA00022840"/>
    </source>
</evidence>
<evidence type="ECO:0000313" key="6">
    <source>
        <dbReference type="Proteomes" id="UP001229421"/>
    </source>
</evidence>
<dbReference type="PANTHER" id="PTHR11476">
    <property type="entry name" value="HISTIDYL-TRNA SYNTHETASE"/>
    <property type="match status" value="1"/>
</dbReference>
<evidence type="ECO:0000259" key="4">
    <source>
        <dbReference type="Pfam" id="PF03129"/>
    </source>
</evidence>
<dbReference type="Gene3D" id="3.40.50.800">
    <property type="entry name" value="Anticodon-binding domain"/>
    <property type="match status" value="1"/>
</dbReference>
<proteinExistence type="predicted"/>
<dbReference type="GO" id="GO:0005829">
    <property type="term" value="C:cytosol"/>
    <property type="evidence" value="ECO:0007669"/>
    <property type="project" value="TreeGrafter"/>
</dbReference>
<evidence type="ECO:0000256" key="1">
    <source>
        <dbReference type="ARBA" id="ARBA00022741"/>
    </source>
</evidence>
<dbReference type="Proteomes" id="UP001229421">
    <property type="component" value="Unassembled WGS sequence"/>
</dbReference>
<dbReference type="GO" id="GO:0004821">
    <property type="term" value="F:histidine-tRNA ligase activity"/>
    <property type="evidence" value="ECO:0007669"/>
    <property type="project" value="TreeGrafter"/>
</dbReference>